<dbReference type="RefSeq" id="WP_226572885.1">
    <property type="nucleotide sequence ID" value="NZ_BLAY01000001.1"/>
</dbReference>
<evidence type="ECO:0000313" key="3">
    <source>
        <dbReference type="Proteomes" id="UP001050975"/>
    </source>
</evidence>
<evidence type="ECO:0000256" key="1">
    <source>
        <dbReference type="ARBA" id="ARBA00043985"/>
    </source>
</evidence>
<dbReference type="EMBL" id="BLAY01000001">
    <property type="protein sequence ID" value="GET35438.1"/>
    <property type="molecule type" value="Genomic_DNA"/>
</dbReference>
<name>A0AAV3WZX9_9CYAN</name>
<dbReference type="PANTHER" id="PTHR31088">
    <property type="entry name" value="MEMBRANE-ASSOCIATED PROTEIN VIPP1, CHLOROPLASTIC"/>
    <property type="match status" value="1"/>
</dbReference>
<gene>
    <name evidence="2" type="ORF">MiSe_01800</name>
</gene>
<sequence length="365" mass="41160">MELDLQHSMEENSLPDLIVPGTVAAGVTDQCGEALDISLKSPLLAELIDLYTYDQLETAFAACLQKLETLTGYQQPTDEQIQQLESSLAQMQSELVQMRQAMAKAFTAQKHTEKQYNFAQSIANNWETRAQIALQKGHENLAKEALYRQKANASIAASLRFSLDWQLLLLDTLKQNIIELEVKLSQMKIKKKLLAALINAKGIQQIESALKARWQQLEILTNFDLPNYAQIQRLEWLISQMQSDLVYIRACTTQATTAENNTRKQFYLAQSLANNWQRRARISAQNRDEAQVKEWSIRQKADADSAACLKIILDLQTAQVDLLKYNLSALEITISQVKTEKELLKVSASLQNSIARADNGSNTSL</sequence>
<keyword evidence="3" id="KW-1185">Reference proteome</keyword>
<dbReference type="Pfam" id="PF04012">
    <property type="entry name" value="PspA_IM30"/>
    <property type="match status" value="1"/>
</dbReference>
<reference evidence="2" key="1">
    <citation type="submission" date="2019-10" db="EMBL/GenBank/DDBJ databases">
        <title>Draft genome sequece of Microseira wollei NIES-4236.</title>
        <authorList>
            <person name="Yamaguchi H."/>
            <person name="Suzuki S."/>
            <person name="Kawachi M."/>
        </authorList>
    </citation>
    <scope>NUCLEOTIDE SEQUENCE</scope>
    <source>
        <strain evidence="2">NIES-4236</strain>
    </source>
</reference>
<dbReference type="PANTHER" id="PTHR31088:SF6">
    <property type="entry name" value="PHAGE SHOCK PROTEIN A"/>
    <property type="match status" value="1"/>
</dbReference>
<evidence type="ECO:0000313" key="2">
    <source>
        <dbReference type="EMBL" id="GET35438.1"/>
    </source>
</evidence>
<dbReference type="Proteomes" id="UP001050975">
    <property type="component" value="Unassembled WGS sequence"/>
</dbReference>
<comment type="similarity">
    <text evidence="1">Belongs to the PspA/Vipp/IM30 family.</text>
</comment>
<organism evidence="2 3">
    <name type="scientific">Microseira wollei NIES-4236</name>
    <dbReference type="NCBI Taxonomy" id="2530354"/>
    <lineage>
        <taxon>Bacteria</taxon>
        <taxon>Bacillati</taxon>
        <taxon>Cyanobacteriota</taxon>
        <taxon>Cyanophyceae</taxon>
        <taxon>Oscillatoriophycideae</taxon>
        <taxon>Aerosakkonematales</taxon>
        <taxon>Aerosakkonemataceae</taxon>
        <taxon>Microseira</taxon>
    </lineage>
</organism>
<comment type="caution">
    <text evidence="2">The sequence shown here is derived from an EMBL/GenBank/DDBJ whole genome shotgun (WGS) entry which is preliminary data.</text>
</comment>
<dbReference type="AlphaFoldDB" id="A0AAV3WZX9"/>
<dbReference type="InterPro" id="IPR007157">
    <property type="entry name" value="PspA_VIPP1"/>
</dbReference>
<accession>A0AAV3WZX9</accession>
<protein>
    <submittedName>
        <fullName evidence="2">Phage shock protein A</fullName>
    </submittedName>
</protein>
<proteinExistence type="inferred from homology"/>